<sequence length="126" mass="13921">MPIMGGHFRKDIQFVADNWDTFLLLGVGGLAAASLGTHVARRAQIVFSRKPATDQWVKGGFKAKMDRKEAIAILGLKDTPALQLRFKDAHRQIMLANHPDRGGSPYIASKINQARDLLEKAQSGKR</sequence>
<evidence type="ECO:0000256" key="7">
    <source>
        <dbReference type="ARBA" id="ARBA00023136"/>
    </source>
</evidence>
<feature type="transmembrane region" description="Helical" evidence="12">
    <location>
        <begin position="22"/>
        <end position="40"/>
    </location>
</feature>
<dbReference type="STRING" id="1884261.A0A5C3QQ25"/>
<proteinExistence type="inferred from homology"/>
<keyword evidence="2 12" id="KW-0812">Transmembrane</keyword>
<dbReference type="Proteomes" id="UP000305067">
    <property type="component" value="Unassembled WGS sequence"/>
</dbReference>
<reference evidence="14 15" key="1">
    <citation type="journal article" date="2019" name="Nat. Ecol. Evol.">
        <title>Megaphylogeny resolves global patterns of mushroom evolution.</title>
        <authorList>
            <person name="Varga T."/>
            <person name="Krizsan K."/>
            <person name="Foldi C."/>
            <person name="Dima B."/>
            <person name="Sanchez-Garcia M."/>
            <person name="Sanchez-Ramirez S."/>
            <person name="Szollosi G.J."/>
            <person name="Szarkandi J.G."/>
            <person name="Papp V."/>
            <person name="Albert L."/>
            <person name="Andreopoulos W."/>
            <person name="Angelini C."/>
            <person name="Antonin V."/>
            <person name="Barry K.W."/>
            <person name="Bougher N.L."/>
            <person name="Buchanan P."/>
            <person name="Buyck B."/>
            <person name="Bense V."/>
            <person name="Catcheside P."/>
            <person name="Chovatia M."/>
            <person name="Cooper J."/>
            <person name="Damon W."/>
            <person name="Desjardin D."/>
            <person name="Finy P."/>
            <person name="Geml J."/>
            <person name="Haridas S."/>
            <person name="Hughes K."/>
            <person name="Justo A."/>
            <person name="Karasinski D."/>
            <person name="Kautmanova I."/>
            <person name="Kiss B."/>
            <person name="Kocsube S."/>
            <person name="Kotiranta H."/>
            <person name="LaButti K.M."/>
            <person name="Lechner B.E."/>
            <person name="Liimatainen K."/>
            <person name="Lipzen A."/>
            <person name="Lukacs Z."/>
            <person name="Mihaltcheva S."/>
            <person name="Morgado L.N."/>
            <person name="Niskanen T."/>
            <person name="Noordeloos M.E."/>
            <person name="Ohm R.A."/>
            <person name="Ortiz-Santana B."/>
            <person name="Ovrebo C."/>
            <person name="Racz N."/>
            <person name="Riley R."/>
            <person name="Savchenko A."/>
            <person name="Shiryaev A."/>
            <person name="Soop K."/>
            <person name="Spirin V."/>
            <person name="Szebenyi C."/>
            <person name="Tomsovsky M."/>
            <person name="Tulloss R.E."/>
            <person name="Uehling J."/>
            <person name="Grigoriev I.V."/>
            <person name="Vagvolgyi C."/>
            <person name="Papp T."/>
            <person name="Martin F.M."/>
            <person name="Miettinen O."/>
            <person name="Hibbett D.S."/>
            <person name="Nagy L.G."/>
        </authorList>
    </citation>
    <scope>NUCLEOTIDE SEQUENCE [LARGE SCALE GENOMIC DNA]</scope>
    <source>
        <strain evidence="14 15">CBS 309.79</strain>
    </source>
</reference>
<name>A0A5C3QQ25_9AGAR</name>
<evidence type="ECO:0000256" key="5">
    <source>
        <dbReference type="ARBA" id="ARBA00023010"/>
    </source>
</evidence>
<dbReference type="OrthoDB" id="240298at2759"/>
<keyword evidence="6" id="KW-0496">Mitochondrion</keyword>
<evidence type="ECO:0000313" key="14">
    <source>
        <dbReference type="EMBL" id="TFL04086.1"/>
    </source>
</evidence>
<keyword evidence="3" id="KW-0999">Mitochondrion inner membrane</keyword>
<dbReference type="InterPro" id="IPR001623">
    <property type="entry name" value="DnaJ_domain"/>
</dbReference>
<evidence type="ECO:0000256" key="6">
    <source>
        <dbReference type="ARBA" id="ARBA00023128"/>
    </source>
</evidence>
<dbReference type="GO" id="GO:0001405">
    <property type="term" value="C:PAM complex, Tim23 associated import motor"/>
    <property type="evidence" value="ECO:0007669"/>
    <property type="project" value="TreeGrafter"/>
</dbReference>
<evidence type="ECO:0000256" key="11">
    <source>
        <dbReference type="ARBA" id="ARBA00041716"/>
    </source>
</evidence>
<feature type="domain" description="J" evidence="13">
    <location>
        <begin position="69"/>
        <end position="126"/>
    </location>
</feature>
<evidence type="ECO:0000256" key="1">
    <source>
        <dbReference type="ARBA" id="ARBA00004434"/>
    </source>
</evidence>
<evidence type="ECO:0000256" key="8">
    <source>
        <dbReference type="ARBA" id="ARBA00023186"/>
    </source>
</evidence>
<dbReference type="InterPro" id="IPR036869">
    <property type="entry name" value="J_dom_sf"/>
</dbReference>
<evidence type="ECO:0000256" key="9">
    <source>
        <dbReference type="ARBA" id="ARBA00038105"/>
    </source>
</evidence>
<dbReference type="AlphaFoldDB" id="A0A5C3QQ25"/>
<keyword evidence="4 12" id="KW-1133">Transmembrane helix</keyword>
<keyword evidence="5" id="KW-0813">Transport</keyword>
<keyword evidence="8" id="KW-0143">Chaperone</keyword>
<evidence type="ECO:0000256" key="4">
    <source>
        <dbReference type="ARBA" id="ARBA00022989"/>
    </source>
</evidence>
<dbReference type="PROSITE" id="PS50076">
    <property type="entry name" value="DNAJ_2"/>
    <property type="match status" value="1"/>
</dbReference>
<dbReference type="Gene3D" id="1.10.287.110">
    <property type="entry name" value="DnaJ domain"/>
    <property type="match status" value="1"/>
</dbReference>
<dbReference type="PANTHER" id="PTHR12763:SF28">
    <property type="entry name" value="GEO10507P1-RELATED"/>
    <property type="match status" value="1"/>
</dbReference>
<evidence type="ECO:0000256" key="12">
    <source>
        <dbReference type="SAM" id="Phobius"/>
    </source>
</evidence>
<dbReference type="SUPFAM" id="SSF46565">
    <property type="entry name" value="Chaperone J-domain"/>
    <property type="match status" value="1"/>
</dbReference>
<accession>A0A5C3QQ25</accession>
<gene>
    <name evidence="14" type="ORF">BDV98DRAFT_602552</name>
</gene>
<protein>
    <recommendedName>
        <fullName evidence="10">Mitochondrial import inner membrane translocase subunit TIM14</fullName>
    </recommendedName>
    <alternativeName>
        <fullName evidence="11">Presequence translocated-associated motor subunit PAM18</fullName>
    </alternativeName>
</protein>
<keyword evidence="7 12" id="KW-0472">Membrane</keyword>
<keyword evidence="15" id="KW-1185">Reference proteome</keyword>
<evidence type="ECO:0000256" key="2">
    <source>
        <dbReference type="ARBA" id="ARBA00022692"/>
    </source>
</evidence>
<dbReference type="GO" id="GO:0001671">
    <property type="term" value="F:ATPase activator activity"/>
    <property type="evidence" value="ECO:0007669"/>
    <property type="project" value="TreeGrafter"/>
</dbReference>
<comment type="subcellular location">
    <subcellularLocation>
        <location evidence="1">Mitochondrion inner membrane</location>
        <topology evidence="1">Single-pass membrane protein</topology>
    </subcellularLocation>
</comment>
<evidence type="ECO:0000259" key="13">
    <source>
        <dbReference type="PROSITE" id="PS50076"/>
    </source>
</evidence>
<evidence type="ECO:0000313" key="15">
    <source>
        <dbReference type="Proteomes" id="UP000305067"/>
    </source>
</evidence>
<evidence type="ECO:0000256" key="3">
    <source>
        <dbReference type="ARBA" id="ARBA00022792"/>
    </source>
</evidence>
<dbReference type="FunFam" id="1.10.287.110:FF:000001">
    <property type="entry name" value="Import inner membrane translocase subunit tim14"/>
    <property type="match status" value="1"/>
</dbReference>
<evidence type="ECO:0000256" key="10">
    <source>
        <dbReference type="ARBA" id="ARBA00040828"/>
    </source>
</evidence>
<keyword evidence="5" id="KW-0653">Protein transport</keyword>
<dbReference type="EMBL" id="ML178819">
    <property type="protein sequence ID" value="TFL04086.1"/>
    <property type="molecule type" value="Genomic_DNA"/>
</dbReference>
<dbReference type="PANTHER" id="PTHR12763">
    <property type="match status" value="1"/>
</dbReference>
<organism evidence="14 15">
    <name type="scientific">Pterulicium gracile</name>
    <dbReference type="NCBI Taxonomy" id="1884261"/>
    <lineage>
        <taxon>Eukaryota</taxon>
        <taxon>Fungi</taxon>
        <taxon>Dikarya</taxon>
        <taxon>Basidiomycota</taxon>
        <taxon>Agaricomycotina</taxon>
        <taxon>Agaricomycetes</taxon>
        <taxon>Agaricomycetidae</taxon>
        <taxon>Agaricales</taxon>
        <taxon>Pleurotineae</taxon>
        <taxon>Pterulaceae</taxon>
        <taxon>Pterulicium</taxon>
    </lineage>
</organism>
<comment type="similarity">
    <text evidence="9">Belongs to the TIM14 family.</text>
</comment>
<dbReference type="GO" id="GO:0030150">
    <property type="term" value="P:protein import into mitochondrial matrix"/>
    <property type="evidence" value="ECO:0007669"/>
    <property type="project" value="TreeGrafter"/>
</dbReference>
<keyword evidence="5" id="KW-0811">Translocation</keyword>